<comment type="caution">
    <text evidence="3">The sequence shown here is derived from an EMBL/GenBank/DDBJ whole genome shotgun (WGS) entry which is preliminary data.</text>
</comment>
<protein>
    <submittedName>
        <fullName evidence="3">ComF family protein</fullName>
    </submittedName>
</protein>
<dbReference type="SUPFAM" id="SSF53271">
    <property type="entry name" value="PRTase-like"/>
    <property type="match status" value="1"/>
</dbReference>
<keyword evidence="4" id="KW-1185">Reference proteome</keyword>
<dbReference type="Pfam" id="PF18912">
    <property type="entry name" value="DZR_2"/>
    <property type="match status" value="1"/>
</dbReference>
<dbReference type="InterPro" id="IPR029057">
    <property type="entry name" value="PRTase-like"/>
</dbReference>
<reference evidence="3 4" key="1">
    <citation type="submission" date="2020-08" db="EMBL/GenBank/DDBJ databases">
        <title>Genome public.</title>
        <authorList>
            <person name="Liu C."/>
            <person name="Sun Q."/>
        </authorList>
    </citation>
    <scope>NUCLEOTIDE SEQUENCE [LARGE SCALE GENOMIC DNA]</scope>
    <source>
        <strain evidence="3 4">3_YM_SP_D4_24.mj</strain>
    </source>
</reference>
<evidence type="ECO:0000313" key="4">
    <source>
        <dbReference type="Proteomes" id="UP000661649"/>
    </source>
</evidence>
<dbReference type="EMBL" id="JACRTP010000001">
    <property type="protein sequence ID" value="MBC8627686.1"/>
    <property type="molecule type" value="Genomic_DNA"/>
</dbReference>
<feature type="domain" description="Double zinc ribbon" evidence="2">
    <location>
        <begin position="1"/>
        <end position="55"/>
    </location>
</feature>
<proteinExistence type="inferred from homology"/>
<name>A0ABR7P8F8_9FIRM</name>
<dbReference type="InterPro" id="IPR044005">
    <property type="entry name" value="DZR_2"/>
</dbReference>
<dbReference type="PANTHER" id="PTHR47505:SF1">
    <property type="entry name" value="DNA UTILIZATION PROTEIN YHGH"/>
    <property type="match status" value="1"/>
</dbReference>
<organism evidence="3 4">
    <name type="scientific">Blautia stercoris</name>
    <dbReference type="NCBI Taxonomy" id="871664"/>
    <lineage>
        <taxon>Bacteria</taxon>
        <taxon>Bacillati</taxon>
        <taxon>Bacillota</taxon>
        <taxon>Clostridia</taxon>
        <taxon>Lachnospirales</taxon>
        <taxon>Lachnospiraceae</taxon>
        <taxon>Blautia</taxon>
    </lineage>
</organism>
<evidence type="ECO:0000256" key="1">
    <source>
        <dbReference type="ARBA" id="ARBA00008007"/>
    </source>
</evidence>
<evidence type="ECO:0000313" key="3">
    <source>
        <dbReference type="EMBL" id="MBC8627686.1"/>
    </source>
</evidence>
<sequence length="230" mass="26403">MLYPRRCPVCGEIVAQRGRSICKDCAPMLKPIKGVRCYRCSRPLLEERQEFCYDCSRKKHVYQQGIAVFGYQSPVAQSLYQLKYHARKEYGIFYGHYAAVYAKKQIQAWKIEVLIPVPLHPSRLAKRGYNQAEVIARAMGEKLNLPVVTDAVKRVEKTKPLKELNPQERRKSLQRAFMPAKNQAHWKNVLIIDDIYTTGSTIDAVSRVLKETQRAEAIYFLTIAIGIGNN</sequence>
<dbReference type="CDD" id="cd06223">
    <property type="entry name" value="PRTases_typeI"/>
    <property type="match status" value="1"/>
</dbReference>
<dbReference type="InterPro" id="IPR000836">
    <property type="entry name" value="PRTase_dom"/>
</dbReference>
<comment type="similarity">
    <text evidence="1">Belongs to the ComF/GntX family.</text>
</comment>
<accession>A0ABR7P8F8</accession>
<evidence type="ECO:0000259" key="2">
    <source>
        <dbReference type="Pfam" id="PF18912"/>
    </source>
</evidence>
<dbReference type="Gene3D" id="3.40.50.2020">
    <property type="match status" value="1"/>
</dbReference>
<dbReference type="Proteomes" id="UP000661649">
    <property type="component" value="Unassembled WGS sequence"/>
</dbReference>
<gene>
    <name evidence="3" type="ORF">H8712_03450</name>
</gene>
<dbReference type="InterPro" id="IPR051910">
    <property type="entry name" value="ComF/GntX_DNA_util-trans"/>
</dbReference>
<dbReference type="PANTHER" id="PTHR47505">
    <property type="entry name" value="DNA UTILIZATION PROTEIN YHGH"/>
    <property type="match status" value="1"/>
</dbReference>